<dbReference type="SUPFAM" id="SSF81383">
    <property type="entry name" value="F-box domain"/>
    <property type="match status" value="1"/>
</dbReference>
<reference evidence="1 2" key="1">
    <citation type="journal article" date="2016" name="Mol. Biol. Evol.">
        <title>Comparative Genomics of Early-Diverging Mushroom-Forming Fungi Provides Insights into the Origins of Lignocellulose Decay Capabilities.</title>
        <authorList>
            <person name="Nagy L.G."/>
            <person name="Riley R."/>
            <person name="Tritt A."/>
            <person name="Adam C."/>
            <person name="Daum C."/>
            <person name="Floudas D."/>
            <person name="Sun H."/>
            <person name="Yadav J.S."/>
            <person name="Pangilinan J."/>
            <person name="Larsson K.H."/>
            <person name="Matsuura K."/>
            <person name="Barry K."/>
            <person name="Labutti K."/>
            <person name="Kuo R."/>
            <person name="Ohm R.A."/>
            <person name="Bhattacharya S.S."/>
            <person name="Shirouzu T."/>
            <person name="Yoshinaga Y."/>
            <person name="Martin F.M."/>
            <person name="Grigoriev I.V."/>
            <person name="Hibbett D.S."/>
        </authorList>
    </citation>
    <scope>NUCLEOTIDE SEQUENCE [LARGE SCALE GENOMIC DNA]</scope>
    <source>
        <strain evidence="1 2">93-53</strain>
    </source>
</reference>
<keyword evidence="2" id="KW-1185">Reference proteome</keyword>
<accession>A0A165CWH9</accession>
<gene>
    <name evidence="1" type="ORF">LAESUDRAFT_814664</name>
</gene>
<dbReference type="GeneID" id="63831644"/>
<proteinExistence type="predicted"/>
<evidence type="ECO:0000313" key="2">
    <source>
        <dbReference type="Proteomes" id="UP000076871"/>
    </source>
</evidence>
<dbReference type="OrthoDB" id="2798904at2759"/>
<dbReference type="RefSeq" id="XP_040761332.1">
    <property type="nucleotide sequence ID" value="XM_040914617.1"/>
</dbReference>
<sequence>MAARPRKCSLPVEVCERVVGYLDIMNEGDYRTLLNCALVSRGWYPASRAVFLETVYLKTRKQPYNLNHMLKVNPNNGLAERIRCVHLSGLEASEPTKKPAVYSPVSAFPPVFVRKLPNLRTLEICCINPWDHSIGRDFYLALGLFDKVESLTLRDITFPSLSEFAQFVCALPNLKFLSCEALRWDRHNPSPFIFLQHGPRATVSELVLKTMRAPMADAMDFLLPYVSRTDLRRLRVGPVSASDVKESRIQELLHQIGPSLQRITLKLDPAIDDERRHEEYFSLEKNIALETLSLEIKAFHEKTYDLSWLPPLLSSISSKQIRDIHIRLVIDTPQDVFDSVNAGFTPARCSLIDRTCTSSGFANLRRLAIQVFDYSDASMNKRRTARWCKRFAEYFSGLQKKQILFIEILPVMRY</sequence>
<dbReference type="InParanoid" id="A0A165CWH9"/>
<organism evidence="1 2">
    <name type="scientific">Laetiporus sulphureus 93-53</name>
    <dbReference type="NCBI Taxonomy" id="1314785"/>
    <lineage>
        <taxon>Eukaryota</taxon>
        <taxon>Fungi</taxon>
        <taxon>Dikarya</taxon>
        <taxon>Basidiomycota</taxon>
        <taxon>Agaricomycotina</taxon>
        <taxon>Agaricomycetes</taxon>
        <taxon>Polyporales</taxon>
        <taxon>Laetiporus</taxon>
    </lineage>
</organism>
<protein>
    <recommendedName>
        <fullName evidence="3">F-box domain-containing protein</fullName>
    </recommendedName>
</protein>
<evidence type="ECO:0008006" key="3">
    <source>
        <dbReference type="Google" id="ProtNLM"/>
    </source>
</evidence>
<dbReference type="EMBL" id="KV427643">
    <property type="protein sequence ID" value="KZT03592.1"/>
    <property type="molecule type" value="Genomic_DNA"/>
</dbReference>
<dbReference type="AlphaFoldDB" id="A0A165CWH9"/>
<dbReference type="Proteomes" id="UP000076871">
    <property type="component" value="Unassembled WGS sequence"/>
</dbReference>
<evidence type="ECO:0000313" key="1">
    <source>
        <dbReference type="EMBL" id="KZT03592.1"/>
    </source>
</evidence>
<name>A0A165CWH9_9APHY</name>
<dbReference type="InterPro" id="IPR036047">
    <property type="entry name" value="F-box-like_dom_sf"/>
</dbReference>